<dbReference type="PANTHER" id="PTHR11404:SF6">
    <property type="entry name" value="SUPEROXIDE DISMUTASE [MN], MITOCHONDRIAL"/>
    <property type="match status" value="1"/>
</dbReference>
<evidence type="ECO:0000313" key="7">
    <source>
        <dbReference type="Proteomes" id="UP001611383"/>
    </source>
</evidence>
<evidence type="ECO:0000313" key="6">
    <source>
        <dbReference type="EMBL" id="WNG52341.1"/>
    </source>
</evidence>
<protein>
    <recommendedName>
        <fullName evidence="2">superoxide dismutase</fullName>
        <ecNumber evidence="2">1.15.1.1</ecNumber>
    </recommendedName>
</protein>
<dbReference type="PIRSF" id="PIRSF000349">
    <property type="entry name" value="SODismutase"/>
    <property type="match status" value="1"/>
</dbReference>
<evidence type="ECO:0000259" key="5">
    <source>
        <dbReference type="Pfam" id="PF02777"/>
    </source>
</evidence>
<dbReference type="EMBL" id="CP043494">
    <property type="protein sequence ID" value="WNG52341.1"/>
    <property type="molecule type" value="Genomic_DNA"/>
</dbReference>
<evidence type="ECO:0000256" key="2">
    <source>
        <dbReference type="ARBA" id="ARBA00012682"/>
    </source>
</evidence>
<evidence type="ECO:0000256" key="1">
    <source>
        <dbReference type="ARBA" id="ARBA00008714"/>
    </source>
</evidence>
<keyword evidence="3" id="KW-0479">Metal-binding</keyword>
<dbReference type="SUPFAM" id="SSF54719">
    <property type="entry name" value="Fe,Mn superoxide dismutase (SOD), C-terminal domain"/>
    <property type="match status" value="1"/>
</dbReference>
<name>A0ABY9XAB8_9BACT</name>
<accession>A0ABY9XAB8</accession>
<dbReference type="EC" id="1.15.1.1" evidence="2"/>
<keyword evidence="4" id="KW-0560">Oxidoreductase</keyword>
<dbReference type="InterPro" id="IPR036314">
    <property type="entry name" value="SOD_C_sf"/>
</dbReference>
<dbReference type="InterPro" id="IPR001189">
    <property type="entry name" value="Mn/Fe_SOD"/>
</dbReference>
<dbReference type="InterPro" id="IPR050265">
    <property type="entry name" value="Fe/Mn_Superoxide_Dismutase"/>
</dbReference>
<dbReference type="InterPro" id="IPR036324">
    <property type="entry name" value="Mn/Fe_SOD_N_sf"/>
</dbReference>
<dbReference type="Proteomes" id="UP001611383">
    <property type="component" value="Chromosome"/>
</dbReference>
<reference evidence="6 7" key="1">
    <citation type="submission" date="2019-08" db="EMBL/GenBank/DDBJ databases">
        <title>Archangium and Cystobacter genomes.</title>
        <authorList>
            <person name="Chen I.-C.K."/>
            <person name="Wielgoss S."/>
        </authorList>
    </citation>
    <scope>NUCLEOTIDE SEQUENCE [LARGE SCALE GENOMIC DNA]</scope>
    <source>
        <strain evidence="6 7">Cbm 6</strain>
    </source>
</reference>
<comment type="similarity">
    <text evidence="1">Belongs to the iron/manganese superoxide dismutase family.</text>
</comment>
<dbReference type="SUPFAM" id="SSF46609">
    <property type="entry name" value="Fe,Mn superoxide dismutase (SOD), N-terminal domain"/>
    <property type="match status" value="1"/>
</dbReference>
<sequence length="199" mass="22486">MPQKKYTPMQFTHLKGLKGISDAVLESHFKLYEGYVNRTNKLTELLSGMQAKGEAAGANPAYAEMTRRMGFEYNGMVLHEYYFGNMKPGGATTPGGKLKQAMEQSFGSYENWLADFKAVGTAPGIGWAITFQDPRTGWLSNHWVTLHENGNIAGYTPIIVMDAWEHAFVPDYKPFERAKYVDAYFQNIDFEACESRLKK</sequence>
<feature type="domain" description="Manganese/iron superoxide dismutase C-terminal" evidence="5">
    <location>
        <begin position="95"/>
        <end position="195"/>
    </location>
</feature>
<organism evidence="6 7">
    <name type="scientific">Archangium minus</name>
    <dbReference type="NCBI Taxonomy" id="83450"/>
    <lineage>
        <taxon>Bacteria</taxon>
        <taxon>Pseudomonadati</taxon>
        <taxon>Myxococcota</taxon>
        <taxon>Myxococcia</taxon>
        <taxon>Myxococcales</taxon>
        <taxon>Cystobacterineae</taxon>
        <taxon>Archangiaceae</taxon>
        <taxon>Archangium</taxon>
    </lineage>
</organism>
<gene>
    <name evidence="6" type="ORF">F0U60_11525</name>
</gene>
<proteinExistence type="inferred from homology"/>
<dbReference type="PANTHER" id="PTHR11404">
    <property type="entry name" value="SUPEROXIDE DISMUTASE 2"/>
    <property type="match status" value="1"/>
</dbReference>
<dbReference type="InterPro" id="IPR019832">
    <property type="entry name" value="Mn/Fe_SOD_C"/>
</dbReference>
<dbReference type="Gene3D" id="3.55.40.20">
    <property type="entry name" value="Iron/manganese superoxide dismutase, C-terminal domain"/>
    <property type="match status" value="1"/>
</dbReference>
<evidence type="ECO:0000256" key="3">
    <source>
        <dbReference type="ARBA" id="ARBA00022723"/>
    </source>
</evidence>
<dbReference type="Pfam" id="PF02777">
    <property type="entry name" value="Sod_Fe_C"/>
    <property type="match status" value="1"/>
</dbReference>
<evidence type="ECO:0000256" key="4">
    <source>
        <dbReference type="ARBA" id="ARBA00023002"/>
    </source>
</evidence>
<keyword evidence="7" id="KW-1185">Reference proteome</keyword>